<evidence type="ECO:0008006" key="4">
    <source>
        <dbReference type="Google" id="ProtNLM"/>
    </source>
</evidence>
<dbReference type="InterPro" id="IPR004245">
    <property type="entry name" value="DUF229"/>
</dbReference>
<protein>
    <recommendedName>
        <fullName evidence="4">DUF229 domain containing protein</fullName>
    </recommendedName>
</protein>
<sequence>MHEYVQSLSCRKIFAVAILIGAVVFLFMYSDNTLNSYYYDDEFLELVNLTHNSTVPNPKNHHDVNIEQNVSSNSWTHYLITSTSSISNNLNITEGDILEESTDTNQNHIELSTKVFLSTPFSSSTLSKRHAVRTKEDITQGPLTTKFVPSKNDYLVWSPECKIPNFNPFNKQAMKYFHKEKYISCSKHRLLSFVNISDNKATLYIDKKVLPFYTKNPISCCYSNVTRHGSNEKPDDGIKFSTCTPFNSSVKLSHSTVKISCRKNNKNTFYENIHEVITEKEQFFNLKFPRNASRPPSLLIVGIDSISRLNLVRAMPKTYDYLSNRSDTWFPLYGYNKIGENTFPNLIAIFTGYNDTEAYRICNPKKIGPLDSCRFIWKDYKKFGYITAYAEDETWINTFNYRKKGFTKEPVDYYFRPYMQAAESIGTVKQDTLSYCAGPESSGERIMNLAKNFANTYKNYANFGFFWMNTFSHNNLNTPSRMDEKVTNLLKEITDRGILENSIVIFLSDHGMRFGEIRHTFTGWLEERLPYIFFSFPTWFKEKYPQEITNFQINANRLTTPYDVHLTLQHILVLSGFNYSLRTLDTCPLCKSLFTTIGLNRSCEKTGITPHWCTCGGYSKLDQKEQTVVKAAYFLIGEVQKLVFKKGGNLKCAKFHLGKILTSYISDKFSYKNDTYLLIAVETVPKAVFESTLHFKTDAKNNMIFSIESSISRLDSYAQHGKCVTDETLKQYCFCK</sequence>
<name>A0ABD2MUE3_9CUCU</name>
<evidence type="ECO:0000313" key="2">
    <source>
        <dbReference type="EMBL" id="KAL3269862.1"/>
    </source>
</evidence>
<feature type="transmembrane region" description="Helical" evidence="1">
    <location>
        <begin position="12"/>
        <end position="29"/>
    </location>
</feature>
<dbReference type="SUPFAM" id="SSF53649">
    <property type="entry name" value="Alkaline phosphatase-like"/>
    <property type="match status" value="1"/>
</dbReference>
<keyword evidence="3" id="KW-1185">Reference proteome</keyword>
<dbReference type="AlphaFoldDB" id="A0ABD2MUE3"/>
<evidence type="ECO:0000313" key="3">
    <source>
        <dbReference type="Proteomes" id="UP001516400"/>
    </source>
</evidence>
<dbReference type="FunFam" id="3.40.720.10:FF:000017">
    <property type="entry name" value="Predicted protein"/>
    <property type="match status" value="1"/>
</dbReference>
<dbReference type="Pfam" id="PF02995">
    <property type="entry name" value="DUF229"/>
    <property type="match status" value="1"/>
</dbReference>
<dbReference type="CDD" id="cd16021">
    <property type="entry name" value="ALP_like"/>
    <property type="match status" value="1"/>
</dbReference>
<dbReference type="PANTHER" id="PTHR10974">
    <property type="entry name" value="FI08016P-RELATED"/>
    <property type="match status" value="1"/>
</dbReference>
<organism evidence="2 3">
    <name type="scientific">Cryptolaemus montrouzieri</name>
    <dbReference type="NCBI Taxonomy" id="559131"/>
    <lineage>
        <taxon>Eukaryota</taxon>
        <taxon>Metazoa</taxon>
        <taxon>Ecdysozoa</taxon>
        <taxon>Arthropoda</taxon>
        <taxon>Hexapoda</taxon>
        <taxon>Insecta</taxon>
        <taxon>Pterygota</taxon>
        <taxon>Neoptera</taxon>
        <taxon>Endopterygota</taxon>
        <taxon>Coleoptera</taxon>
        <taxon>Polyphaga</taxon>
        <taxon>Cucujiformia</taxon>
        <taxon>Coccinelloidea</taxon>
        <taxon>Coccinellidae</taxon>
        <taxon>Scymninae</taxon>
        <taxon>Scymnini</taxon>
        <taxon>Cryptolaemus</taxon>
    </lineage>
</organism>
<accession>A0ABD2MUE3</accession>
<dbReference type="Proteomes" id="UP001516400">
    <property type="component" value="Unassembled WGS sequence"/>
</dbReference>
<keyword evidence="1" id="KW-0812">Transmembrane</keyword>
<dbReference type="InterPro" id="IPR017850">
    <property type="entry name" value="Alkaline_phosphatase_core_sf"/>
</dbReference>
<reference evidence="2 3" key="1">
    <citation type="journal article" date="2021" name="BMC Biol.">
        <title>Horizontally acquired antibacterial genes associated with adaptive radiation of ladybird beetles.</title>
        <authorList>
            <person name="Li H.S."/>
            <person name="Tang X.F."/>
            <person name="Huang Y.H."/>
            <person name="Xu Z.Y."/>
            <person name="Chen M.L."/>
            <person name="Du X.Y."/>
            <person name="Qiu B.Y."/>
            <person name="Chen P.T."/>
            <person name="Zhang W."/>
            <person name="Slipinski A."/>
            <person name="Escalona H.E."/>
            <person name="Waterhouse R.M."/>
            <person name="Zwick A."/>
            <person name="Pang H."/>
        </authorList>
    </citation>
    <scope>NUCLEOTIDE SEQUENCE [LARGE SCALE GENOMIC DNA]</scope>
    <source>
        <strain evidence="2">SYSU2018</strain>
    </source>
</reference>
<keyword evidence="1" id="KW-1133">Transmembrane helix</keyword>
<keyword evidence="1" id="KW-0472">Membrane</keyword>
<evidence type="ECO:0000256" key="1">
    <source>
        <dbReference type="SAM" id="Phobius"/>
    </source>
</evidence>
<proteinExistence type="predicted"/>
<dbReference type="PANTHER" id="PTHR10974:SF9">
    <property type="entry name" value="DUF229 DOMAIN CONTAINING PROTEIN-RELATED"/>
    <property type="match status" value="1"/>
</dbReference>
<comment type="caution">
    <text evidence="2">The sequence shown here is derived from an EMBL/GenBank/DDBJ whole genome shotgun (WGS) entry which is preliminary data.</text>
</comment>
<dbReference type="EMBL" id="JABFTP020000021">
    <property type="protein sequence ID" value="KAL3269862.1"/>
    <property type="molecule type" value="Genomic_DNA"/>
</dbReference>
<dbReference type="Gene3D" id="3.40.720.10">
    <property type="entry name" value="Alkaline Phosphatase, subunit A"/>
    <property type="match status" value="1"/>
</dbReference>
<gene>
    <name evidence="2" type="ORF">HHI36_008919</name>
</gene>